<keyword evidence="5" id="KW-1185">Reference proteome</keyword>
<reference evidence="4" key="1">
    <citation type="journal article" date="2016" name="Nat. Genet.">
        <title>A high-quality carrot genome assembly provides new insights into carotenoid accumulation and asterid genome evolution.</title>
        <authorList>
            <person name="Iorizzo M."/>
            <person name="Ellison S."/>
            <person name="Senalik D."/>
            <person name="Zeng P."/>
            <person name="Satapoomin P."/>
            <person name="Huang J."/>
            <person name="Bowman M."/>
            <person name="Iovene M."/>
            <person name="Sanseverino W."/>
            <person name="Cavagnaro P."/>
            <person name="Yildiz M."/>
            <person name="Macko-Podgorni A."/>
            <person name="Moranska E."/>
            <person name="Grzebelus E."/>
            <person name="Grzebelus D."/>
            <person name="Ashrafi H."/>
            <person name="Zheng Z."/>
            <person name="Cheng S."/>
            <person name="Spooner D."/>
            <person name="Van Deynze A."/>
            <person name="Simon P."/>
        </authorList>
    </citation>
    <scope>NUCLEOTIDE SEQUENCE</scope>
    <source>
        <tissue evidence="4">Leaf</tissue>
    </source>
</reference>
<dbReference type="EMBL" id="CP093346">
    <property type="protein sequence ID" value="WOG96168.1"/>
    <property type="molecule type" value="Genomic_DNA"/>
</dbReference>
<keyword evidence="3" id="KW-0687">Ribonucleoprotein</keyword>
<evidence type="ECO:0000313" key="4">
    <source>
        <dbReference type="EMBL" id="WOG96168.1"/>
    </source>
</evidence>
<gene>
    <name evidence="4" type="ORF">DCAR_0415499</name>
</gene>
<dbReference type="FunFam" id="1.20.5.110:FF:000003">
    <property type="entry name" value="60S ribosomal protein L13"/>
    <property type="match status" value="1"/>
</dbReference>
<dbReference type="Gramene" id="KZM97349">
    <property type="protein sequence ID" value="KZM97349"/>
    <property type="gene ID" value="DCAR_015289"/>
</dbReference>
<sequence length="55" mass="6391">MPIAREKPDAELVKVTQEMKSFKAYSKLRAERTNERHLGGRFKRAAEADTEEKNK</sequence>
<keyword evidence="2" id="KW-0689">Ribosomal protein</keyword>
<dbReference type="GO" id="GO:0005840">
    <property type="term" value="C:ribosome"/>
    <property type="evidence" value="ECO:0007669"/>
    <property type="project" value="UniProtKB-KW"/>
</dbReference>
<evidence type="ECO:0000256" key="1">
    <source>
        <dbReference type="ARBA" id="ARBA00005640"/>
    </source>
</evidence>
<name>A0A165WBM2_DAUCS</name>
<dbReference type="Proteomes" id="UP000077755">
    <property type="component" value="Chromosome 4"/>
</dbReference>
<dbReference type="OMA" id="ERMDERH"/>
<dbReference type="AlphaFoldDB" id="A0A165WBM2"/>
<protein>
    <submittedName>
        <fullName evidence="4">Uncharacterized protein</fullName>
    </submittedName>
</protein>
<organism evidence="4 5">
    <name type="scientific">Daucus carota subsp. sativus</name>
    <name type="common">Carrot</name>
    <dbReference type="NCBI Taxonomy" id="79200"/>
    <lineage>
        <taxon>Eukaryota</taxon>
        <taxon>Viridiplantae</taxon>
        <taxon>Streptophyta</taxon>
        <taxon>Embryophyta</taxon>
        <taxon>Tracheophyta</taxon>
        <taxon>Spermatophyta</taxon>
        <taxon>Magnoliopsida</taxon>
        <taxon>eudicotyledons</taxon>
        <taxon>Gunneridae</taxon>
        <taxon>Pentapetalae</taxon>
        <taxon>asterids</taxon>
        <taxon>campanulids</taxon>
        <taxon>Apiales</taxon>
        <taxon>Apiaceae</taxon>
        <taxon>Apioideae</taxon>
        <taxon>Scandiceae</taxon>
        <taxon>Daucinae</taxon>
        <taxon>Daucus</taxon>
        <taxon>Daucus sect. Daucus</taxon>
    </lineage>
</organism>
<accession>A0A165WBM2</accession>
<evidence type="ECO:0000256" key="3">
    <source>
        <dbReference type="ARBA" id="ARBA00023274"/>
    </source>
</evidence>
<reference evidence="4" key="2">
    <citation type="submission" date="2022-03" db="EMBL/GenBank/DDBJ databases">
        <title>Draft title - Genomic analysis of global carrot germplasm unveils the trajectory of domestication and the origin of high carotenoid orange carrot.</title>
        <authorList>
            <person name="Iorizzo M."/>
            <person name="Ellison S."/>
            <person name="Senalik D."/>
            <person name="Macko-Podgorni A."/>
            <person name="Grzebelus D."/>
            <person name="Bostan H."/>
            <person name="Rolling W."/>
            <person name="Curaba J."/>
            <person name="Simon P."/>
        </authorList>
    </citation>
    <scope>NUCLEOTIDE SEQUENCE</scope>
    <source>
        <tissue evidence="4">Leaf</tissue>
    </source>
</reference>
<comment type="similarity">
    <text evidence="1">Belongs to the eukaryotic ribosomal protein eL13 family.</text>
</comment>
<dbReference type="GO" id="GO:1990904">
    <property type="term" value="C:ribonucleoprotein complex"/>
    <property type="evidence" value="ECO:0007669"/>
    <property type="project" value="UniProtKB-KW"/>
</dbReference>
<proteinExistence type="inferred from homology"/>
<dbReference type="Gene3D" id="1.20.5.110">
    <property type="match status" value="1"/>
</dbReference>
<evidence type="ECO:0000256" key="2">
    <source>
        <dbReference type="ARBA" id="ARBA00022980"/>
    </source>
</evidence>
<evidence type="ECO:0000313" key="5">
    <source>
        <dbReference type="Proteomes" id="UP000077755"/>
    </source>
</evidence>